<gene>
    <name evidence="2" type="ORF">PSTG_11182</name>
</gene>
<dbReference type="Proteomes" id="UP000054564">
    <property type="component" value="Unassembled WGS sequence"/>
</dbReference>
<dbReference type="EMBL" id="AJIL01000096">
    <property type="protein sequence ID" value="KNE95470.1"/>
    <property type="molecule type" value="Genomic_DNA"/>
</dbReference>
<protein>
    <submittedName>
        <fullName evidence="2">Uncharacterized protein</fullName>
    </submittedName>
</protein>
<evidence type="ECO:0000256" key="1">
    <source>
        <dbReference type="SAM" id="MobiDB-lite"/>
    </source>
</evidence>
<feature type="region of interest" description="Disordered" evidence="1">
    <location>
        <begin position="180"/>
        <end position="210"/>
    </location>
</feature>
<comment type="caution">
    <text evidence="2">The sequence shown here is derived from an EMBL/GenBank/DDBJ whole genome shotgun (WGS) entry which is preliminary data.</text>
</comment>
<name>A0A0L0V869_9BASI</name>
<proteinExistence type="predicted"/>
<sequence length="399" mass="45557">MPRHVPTTADTHVQYQPAKRIKHGHQSPACPGIQGLAMRNEHHHPQRDAEDVNLLIINQLKRDLYAKASSRNSLNRSSQNFFVNSAKFSVGQVGPSTSLNHAVEPEQQQVKLKITDIVKFDANVFEQGRTIPEEFKCQAKVDSILSVIESIKSFSRGDEQCQPSESHVEFVKKMINDYSHSPGSASRDSVVGDGAKTAGTPANKAAKKRAQQSKRTQWYGALHDKLDQNKSLWFELWKERTAGVEWPEITGHLKRIENNLAVLMIYIDAIGTIFRGYYSTNQDRIGDPSSSLLKTAIQLVKPSIEDKSFLFHKFTMNTPYERPQRGCERFTFVWSWIATVIWESGHRNLIRLFFSGRGRISNDTRAFFNDIYLFSIKKLNERLEAYSYKSNQIVQLQQI</sequence>
<accession>A0A0L0V869</accession>
<organism evidence="2 3">
    <name type="scientific">Puccinia striiformis f. sp. tritici PST-78</name>
    <dbReference type="NCBI Taxonomy" id="1165861"/>
    <lineage>
        <taxon>Eukaryota</taxon>
        <taxon>Fungi</taxon>
        <taxon>Dikarya</taxon>
        <taxon>Basidiomycota</taxon>
        <taxon>Pucciniomycotina</taxon>
        <taxon>Pucciniomycetes</taxon>
        <taxon>Pucciniales</taxon>
        <taxon>Pucciniaceae</taxon>
        <taxon>Puccinia</taxon>
    </lineage>
</organism>
<dbReference type="OrthoDB" id="10665206at2759"/>
<evidence type="ECO:0000313" key="2">
    <source>
        <dbReference type="EMBL" id="KNE95470.1"/>
    </source>
</evidence>
<keyword evidence="3" id="KW-1185">Reference proteome</keyword>
<dbReference type="AlphaFoldDB" id="A0A0L0V869"/>
<reference evidence="3" key="1">
    <citation type="submission" date="2014-03" db="EMBL/GenBank/DDBJ databases">
        <title>The Genome Sequence of Puccinia striiformis f. sp. tritici PST-78.</title>
        <authorList>
            <consortium name="The Broad Institute Genome Sequencing Platform"/>
            <person name="Cuomo C."/>
            <person name="Hulbert S."/>
            <person name="Chen X."/>
            <person name="Walker B."/>
            <person name="Young S.K."/>
            <person name="Zeng Q."/>
            <person name="Gargeya S."/>
            <person name="Fitzgerald M."/>
            <person name="Haas B."/>
            <person name="Abouelleil A."/>
            <person name="Alvarado L."/>
            <person name="Arachchi H.M."/>
            <person name="Berlin A.M."/>
            <person name="Chapman S.B."/>
            <person name="Goldberg J."/>
            <person name="Griggs A."/>
            <person name="Gujja S."/>
            <person name="Hansen M."/>
            <person name="Howarth C."/>
            <person name="Imamovic A."/>
            <person name="Larimer J."/>
            <person name="McCowan C."/>
            <person name="Montmayeur A."/>
            <person name="Murphy C."/>
            <person name="Neiman D."/>
            <person name="Pearson M."/>
            <person name="Priest M."/>
            <person name="Roberts A."/>
            <person name="Saif S."/>
            <person name="Shea T."/>
            <person name="Sisk P."/>
            <person name="Sykes S."/>
            <person name="Wortman J."/>
            <person name="Nusbaum C."/>
            <person name="Birren B."/>
        </authorList>
    </citation>
    <scope>NUCLEOTIDE SEQUENCE [LARGE SCALE GENOMIC DNA]</scope>
    <source>
        <strain evidence="3">race PST-78</strain>
    </source>
</reference>
<evidence type="ECO:0000313" key="3">
    <source>
        <dbReference type="Proteomes" id="UP000054564"/>
    </source>
</evidence>